<dbReference type="PROSITE" id="PS50081">
    <property type="entry name" value="ZF_DAG_PE_2"/>
    <property type="match status" value="1"/>
</dbReference>
<feature type="region of interest" description="Disordered" evidence="6">
    <location>
        <begin position="259"/>
        <end position="333"/>
    </location>
</feature>
<organism evidence="10 11">
    <name type="scientific">Phascolomyces articulosus</name>
    <dbReference type="NCBI Taxonomy" id="60185"/>
    <lineage>
        <taxon>Eukaryota</taxon>
        <taxon>Fungi</taxon>
        <taxon>Fungi incertae sedis</taxon>
        <taxon>Mucoromycota</taxon>
        <taxon>Mucoromycotina</taxon>
        <taxon>Mucoromycetes</taxon>
        <taxon>Mucorales</taxon>
        <taxon>Lichtheimiaceae</taxon>
        <taxon>Phascolomyces</taxon>
    </lineage>
</organism>
<proteinExistence type="predicted"/>
<evidence type="ECO:0000256" key="3">
    <source>
        <dbReference type="ARBA" id="ARBA00022833"/>
    </source>
</evidence>
<dbReference type="CDD" id="cd00159">
    <property type="entry name" value="RhoGAP"/>
    <property type="match status" value="1"/>
</dbReference>
<name>A0AAD5KDA5_9FUNG</name>
<keyword evidence="3 4" id="KW-0862">Zinc</keyword>
<evidence type="ECO:0000259" key="9">
    <source>
        <dbReference type="PROSITE" id="PS50238"/>
    </source>
</evidence>
<evidence type="ECO:0000256" key="4">
    <source>
        <dbReference type="PROSITE-ProRule" id="PRU00125"/>
    </source>
</evidence>
<dbReference type="InterPro" id="IPR001781">
    <property type="entry name" value="Znf_LIM"/>
</dbReference>
<dbReference type="GO" id="GO:0007165">
    <property type="term" value="P:signal transduction"/>
    <property type="evidence" value="ECO:0007669"/>
    <property type="project" value="InterPro"/>
</dbReference>
<dbReference type="Pfam" id="PF00412">
    <property type="entry name" value="LIM"/>
    <property type="match status" value="2"/>
</dbReference>
<keyword evidence="4" id="KW-0440">LIM domain</keyword>
<evidence type="ECO:0000259" key="7">
    <source>
        <dbReference type="PROSITE" id="PS50023"/>
    </source>
</evidence>
<keyword evidence="1" id="KW-0343">GTPase activation</keyword>
<protein>
    <recommendedName>
        <fullName evidence="12">RhoGAP-domain-containing protein</fullName>
    </recommendedName>
</protein>
<dbReference type="InterPro" id="IPR002219">
    <property type="entry name" value="PKC_DAG/PE"/>
</dbReference>
<feature type="domain" description="LIM zinc-binding" evidence="7">
    <location>
        <begin position="15"/>
        <end position="71"/>
    </location>
</feature>
<dbReference type="Pfam" id="PF00130">
    <property type="entry name" value="C1_1"/>
    <property type="match status" value="1"/>
</dbReference>
<evidence type="ECO:0000256" key="5">
    <source>
        <dbReference type="SAM" id="Coils"/>
    </source>
</evidence>
<dbReference type="PROSITE" id="PS00478">
    <property type="entry name" value="LIM_DOMAIN_1"/>
    <property type="match status" value="1"/>
</dbReference>
<dbReference type="CDD" id="cd20824">
    <property type="entry name" value="C1_SpBZZ1-like"/>
    <property type="match status" value="1"/>
</dbReference>
<gene>
    <name evidence="10" type="ORF">BDA99DRAFT_558939</name>
</gene>
<sequence length="994" mass="110946">MFSTLSLVDDDGFGPSCSGCNNIIDEGSVIAFGDALFHLDCFTCAKCRRPADCESNLLLLSDGRPVCESCSYNCYVCKQVIRDEAIMTGDEAYHANCFRCTSCKRRIEDLVFTQTTKGIYCTPCHEKRKLERQKRKEEKELRKKQQQQQQYNLAYATKSLPSIPSGYHQSSTSTSSPTSNSTNNPSPPLPTPRPGALNERPYMANRHASRLFDADMVSNYMENEHKNPPTPARSRSSSMDNVSSQKRNSTILQQHYLQPTPSRSTGLSSPPNSGKRLSVIPDHQEPPMPSLPTRTSSDSNHSSQGSPSPPPRPPRPPMMLNNTGLSSSASCSTAASSSTKTLDMALPDIPSLNFSYFDNDSAELLNLTKDLGVFDAKSTTIFGNNEKLKQEAARIVKEDQDKTNSSSVRIAQASRVLSTSLMDAFPEPPTYNNQLQLASSSPTGDELPDNVAQLKSQLQLSKRKLADTEANFQKIKDASKRALDEFQNAKEEFAKENTIRQQHEKTIQQLQQQISLMLQAQQNDPRSFILKAKNDIERLANVRVELERTCEELKQYRNVLANENITVYEQQQAGLAMINTDMDSRKVEREALANETRELSKLRDDVINEMIMLNTKNAELTNMNNDLSRRVTEREREAAAVMAGTNFIRRGSEEQSTAKIVARDSFQGTQAPKVFKIKPKNFFKKSNSTDNWPSPSSSTTASAAANAGMLMTSSSTLTLVNSNNNNTNNGGTRRHAFHAVSFLRPTKCDVCNDKVWGRSDLRCQGCGFITHAKCLSHAPQACSGEHQSRSNSLDDIGNTGLFGLDLSEQVAKEDRSVPRVVEQCIDAVEARGMDYEGIYRKSGGAAQMRTIQRAFERDLPLDLDDDEEFNDICAITSVLKHYFRKLPNPLLTFELYSKWIEVGTMEPGQSKQDAVIGILDQLPKANYDTLKMLAHHLYRVRQQSSENLMTTKNLAVVFAPTLMRDQDGARDLLDMSYKNATLEYLINQAMELFP</sequence>
<dbReference type="Proteomes" id="UP001209540">
    <property type="component" value="Unassembled WGS sequence"/>
</dbReference>
<feature type="compositionally biased region" description="Low complexity" evidence="6">
    <location>
        <begin position="234"/>
        <end position="244"/>
    </location>
</feature>
<dbReference type="SUPFAM" id="SSF57716">
    <property type="entry name" value="Glucocorticoid receptor-like (DNA-binding domain)"/>
    <property type="match status" value="1"/>
</dbReference>
<dbReference type="PROSITE" id="PS50238">
    <property type="entry name" value="RHOGAP"/>
    <property type="match status" value="1"/>
</dbReference>
<dbReference type="GO" id="GO:0046872">
    <property type="term" value="F:metal ion binding"/>
    <property type="evidence" value="ECO:0007669"/>
    <property type="project" value="UniProtKB-KW"/>
</dbReference>
<evidence type="ECO:0000313" key="10">
    <source>
        <dbReference type="EMBL" id="KAI9266913.1"/>
    </source>
</evidence>
<feature type="compositionally biased region" description="Low complexity" evidence="6">
    <location>
        <begin position="170"/>
        <end position="184"/>
    </location>
</feature>
<dbReference type="Gene3D" id="3.30.60.20">
    <property type="match status" value="1"/>
</dbReference>
<evidence type="ECO:0000256" key="1">
    <source>
        <dbReference type="ARBA" id="ARBA00022468"/>
    </source>
</evidence>
<dbReference type="Pfam" id="PF00620">
    <property type="entry name" value="RhoGAP"/>
    <property type="match status" value="1"/>
</dbReference>
<dbReference type="GO" id="GO:0005737">
    <property type="term" value="C:cytoplasm"/>
    <property type="evidence" value="ECO:0007669"/>
    <property type="project" value="TreeGrafter"/>
</dbReference>
<feature type="domain" description="Phorbol-ester/DAG-type" evidence="8">
    <location>
        <begin position="734"/>
        <end position="782"/>
    </location>
</feature>
<dbReference type="SMART" id="SM00324">
    <property type="entry name" value="RhoGAP"/>
    <property type="match status" value="1"/>
</dbReference>
<feature type="coiled-coil region" evidence="5">
    <location>
        <begin position="451"/>
        <end position="637"/>
    </location>
</feature>
<evidence type="ECO:0000256" key="2">
    <source>
        <dbReference type="ARBA" id="ARBA00022723"/>
    </source>
</evidence>
<dbReference type="SMART" id="SM00132">
    <property type="entry name" value="LIM"/>
    <property type="match status" value="2"/>
</dbReference>
<feature type="coiled-coil region" evidence="5">
    <location>
        <begin position="127"/>
        <end position="154"/>
    </location>
</feature>
<dbReference type="Gene3D" id="1.10.555.10">
    <property type="entry name" value="Rho GTPase activation protein"/>
    <property type="match status" value="1"/>
</dbReference>
<evidence type="ECO:0000313" key="11">
    <source>
        <dbReference type="Proteomes" id="UP001209540"/>
    </source>
</evidence>
<keyword evidence="2 4" id="KW-0479">Metal-binding</keyword>
<dbReference type="FunFam" id="1.10.555.10:FF:000043">
    <property type="entry name" value="Rho GTPase activator Rga"/>
    <property type="match status" value="1"/>
</dbReference>
<keyword evidence="5" id="KW-0175">Coiled coil</keyword>
<keyword evidence="11" id="KW-1185">Reference proteome</keyword>
<dbReference type="InterPro" id="IPR050729">
    <property type="entry name" value="Rho-GAP"/>
</dbReference>
<feature type="compositionally biased region" description="Pro residues" evidence="6">
    <location>
        <begin position="307"/>
        <end position="317"/>
    </location>
</feature>
<dbReference type="InterPro" id="IPR000198">
    <property type="entry name" value="RhoGAP_dom"/>
</dbReference>
<dbReference type="SUPFAM" id="SSF57889">
    <property type="entry name" value="Cysteine-rich domain"/>
    <property type="match status" value="1"/>
</dbReference>
<reference evidence="10" key="2">
    <citation type="submission" date="2023-02" db="EMBL/GenBank/DDBJ databases">
        <authorList>
            <consortium name="DOE Joint Genome Institute"/>
            <person name="Mondo S.J."/>
            <person name="Chang Y."/>
            <person name="Wang Y."/>
            <person name="Ahrendt S."/>
            <person name="Andreopoulos W."/>
            <person name="Barry K."/>
            <person name="Beard J."/>
            <person name="Benny G.L."/>
            <person name="Blankenship S."/>
            <person name="Bonito G."/>
            <person name="Cuomo C."/>
            <person name="Desiro A."/>
            <person name="Gervers K.A."/>
            <person name="Hundley H."/>
            <person name="Kuo A."/>
            <person name="LaButti K."/>
            <person name="Lang B.F."/>
            <person name="Lipzen A."/>
            <person name="O'Donnell K."/>
            <person name="Pangilinan J."/>
            <person name="Reynolds N."/>
            <person name="Sandor L."/>
            <person name="Smith M.W."/>
            <person name="Tsang A."/>
            <person name="Grigoriev I.V."/>
            <person name="Stajich J.E."/>
            <person name="Spatafora J.W."/>
        </authorList>
    </citation>
    <scope>NUCLEOTIDE SEQUENCE</scope>
    <source>
        <strain evidence="10">RSA 2281</strain>
    </source>
</reference>
<feature type="compositionally biased region" description="Polar residues" evidence="6">
    <location>
        <begin position="292"/>
        <end position="305"/>
    </location>
</feature>
<reference evidence="10" key="1">
    <citation type="journal article" date="2022" name="IScience">
        <title>Evolution of zygomycete secretomes and the origins of terrestrial fungal ecologies.</title>
        <authorList>
            <person name="Chang Y."/>
            <person name="Wang Y."/>
            <person name="Mondo S."/>
            <person name="Ahrendt S."/>
            <person name="Andreopoulos W."/>
            <person name="Barry K."/>
            <person name="Beard J."/>
            <person name="Benny G.L."/>
            <person name="Blankenship S."/>
            <person name="Bonito G."/>
            <person name="Cuomo C."/>
            <person name="Desiro A."/>
            <person name="Gervers K.A."/>
            <person name="Hundley H."/>
            <person name="Kuo A."/>
            <person name="LaButti K."/>
            <person name="Lang B.F."/>
            <person name="Lipzen A."/>
            <person name="O'Donnell K."/>
            <person name="Pangilinan J."/>
            <person name="Reynolds N."/>
            <person name="Sandor L."/>
            <person name="Smith M.E."/>
            <person name="Tsang A."/>
            <person name="Grigoriev I.V."/>
            <person name="Stajich J.E."/>
            <person name="Spatafora J.W."/>
        </authorList>
    </citation>
    <scope>NUCLEOTIDE SEQUENCE</scope>
    <source>
        <strain evidence="10">RSA 2281</strain>
    </source>
</reference>
<dbReference type="InterPro" id="IPR046349">
    <property type="entry name" value="C1-like_sf"/>
</dbReference>
<dbReference type="InterPro" id="IPR008936">
    <property type="entry name" value="Rho_GTPase_activation_prot"/>
</dbReference>
<accession>A0AAD5KDA5</accession>
<dbReference type="SMART" id="SM00109">
    <property type="entry name" value="C1"/>
    <property type="match status" value="1"/>
</dbReference>
<evidence type="ECO:0000259" key="8">
    <source>
        <dbReference type="PROSITE" id="PS50081"/>
    </source>
</evidence>
<dbReference type="AlphaFoldDB" id="A0AAD5KDA5"/>
<feature type="domain" description="Rho-GAP" evidence="9">
    <location>
        <begin position="804"/>
        <end position="993"/>
    </location>
</feature>
<dbReference type="PANTHER" id="PTHR23176">
    <property type="entry name" value="RHO/RAC/CDC GTPASE-ACTIVATING PROTEIN"/>
    <property type="match status" value="1"/>
</dbReference>
<feature type="compositionally biased region" description="Polar residues" evidence="6">
    <location>
        <begin position="259"/>
        <end position="272"/>
    </location>
</feature>
<dbReference type="PANTHER" id="PTHR23176:SF128">
    <property type="entry name" value="RHO GTPASE-ACTIVATING PROTEIN RGD1"/>
    <property type="match status" value="1"/>
</dbReference>
<evidence type="ECO:0008006" key="12">
    <source>
        <dbReference type="Google" id="ProtNLM"/>
    </source>
</evidence>
<dbReference type="PROSITE" id="PS50023">
    <property type="entry name" value="LIM_DOMAIN_2"/>
    <property type="match status" value="2"/>
</dbReference>
<dbReference type="PROSITE" id="PS00479">
    <property type="entry name" value="ZF_DAG_PE_1"/>
    <property type="match status" value="1"/>
</dbReference>
<dbReference type="GO" id="GO:0005096">
    <property type="term" value="F:GTPase activator activity"/>
    <property type="evidence" value="ECO:0007669"/>
    <property type="project" value="UniProtKB-KW"/>
</dbReference>
<comment type="caution">
    <text evidence="10">The sequence shown here is derived from an EMBL/GenBank/DDBJ whole genome shotgun (WGS) entry which is preliminary data.</text>
</comment>
<feature type="domain" description="LIM zinc-binding" evidence="7">
    <location>
        <begin position="72"/>
        <end position="131"/>
    </location>
</feature>
<evidence type="ECO:0000256" key="6">
    <source>
        <dbReference type="SAM" id="MobiDB-lite"/>
    </source>
</evidence>
<dbReference type="SUPFAM" id="SSF48350">
    <property type="entry name" value="GTPase activation domain, GAP"/>
    <property type="match status" value="1"/>
</dbReference>
<feature type="region of interest" description="Disordered" evidence="6">
    <location>
        <begin position="221"/>
        <end position="247"/>
    </location>
</feature>
<dbReference type="EMBL" id="JAIXMP010000010">
    <property type="protein sequence ID" value="KAI9266913.1"/>
    <property type="molecule type" value="Genomic_DNA"/>
</dbReference>
<dbReference type="Gene3D" id="2.10.110.10">
    <property type="entry name" value="Cysteine Rich Protein"/>
    <property type="match status" value="2"/>
</dbReference>
<feature type="region of interest" description="Disordered" evidence="6">
    <location>
        <begin position="162"/>
        <end position="199"/>
    </location>
</feature>